<dbReference type="Gene3D" id="2.150.10.10">
    <property type="entry name" value="Serralysin-like metalloprotease, C-terminal"/>
    <property type="match status" value="1"/>
</dbReference>
<dbReference type="Gene3D" id="2.60.40.60">
    <property type="entry name" value="Cadherins"/>
    <property type="match status" value="1"/>
</dbReference>
<dbReference type="InterPro" id="IPR015919">
    <property type="entry name" value="Cadherin-like_sf"/>
</dbReference>
<dbReference type="GO" id="GO:0016020">
    <property type="term" value="C:membrane"/>
    <property type="evidence" value="ECO:0007669"/>
    <property type="project" value="InterPro"/>
</dbReference>
<protein>
    <recommendedName>
        <fullName evidence="1">Cadherin domain-containing protein</fullName>
    </recommendedName>
</protein>
<evidence type="ECO:0000313" key="3">
    <source>
        <dbReference type="Proteomes" id="UP000193926"/>
    </source>
</evidence>
<dbReference type="PROSITE" id="PS50268">
    <property type="entry name" value="CADHERIN_2"/>
    <property type="match status" value="1"/>
</dbReference>
<dbReference type="AlphaFoldDB" id="A0A1X4NP23"/>
<evidence type="ECO:0000259" key="1">
    <source>
        <dbReference type="PROSITE" id="PS50268"/>
    </source>
</evidence>
<dbReference type="InterPro" id="IPR025282">
    <property type="entry name" value="DUF4214"/>
</dbReference>
<dbReference type="InterPro" id="IPR001343">
    <property type="entry name" value="Hemolysn_Ca-bd"/>
</dbReference>
<name>A0A1X4NP23_9RHOB</name>
<dbReference type="SUPFAM" id="SSF51120">
    <property type="entry name" value="beta-Roll"/>
    <property type="match status" value="1"/>
</dbReference>
<dbReference type="NCBIfam" id="NF041518">
    <property type="entry name" value="choice_anch_Q"/>
    <property type="match status" value="1"/>
</dbReference>
<dbReference type="GO" id="GO:0005509">
    <property type="term" value="F:calcium ion binding"/>
    <property type="evidence" value="ECO:0007669"/>
    <property type="project" value="InterPro"/>
</dbReference>
<proteinExistence type="predicted"/>
<keyword evidence="3" id="KW-1185">Reference proteome</keyword>
<comment type="caution">
    <text evidence="2">The sequence shown here is derived from an EMBL/GenBank/DDBJ whole genome shotgun (WGS) entry which is preliminary data.</text>
</comment>
<organism evidence="2 3">
    <name type="scientific">Marivita geojedonensis</name>
    <dbReference type="NCBI Taxonomy" id="1123756"/>
    <lineage>
        <taxon>Bacteria</taxon>
        <taxon>Pseudomonadati</taxon>
        <taxon>Pseudomonadota</taxon>
        <taxon>Alphaproteobacteria</taxon>
        <taxon>Rhodobacterales</taxon>
        <taxon>Roseobacteraceae</taxon>
        <taxon>Marivita</taxon>
    </lineage>
</organism>
<dbReference type="STRING" id="1123756.MGEO_03240"/>
<dbReference type="GO" id="GO:0007156">
    <property type="term" value="P:homophilic cell adhesion via plasma membrane adhesion molecules"/>
    <property type="evidence" value="ECO:0007669"/>
    <property type="project" value="InterPro"/>
</dbReference>
<dbReference type="InterPro" id="IPR059226">
    <property type="entry name" value="Choice_anch_Q_dom"/>
</dbReference>
<feature type="domain" description="Cadherin" evidence="1">
    <location>
        <begin position="242"/>
        <end position="343"/>
    </location>
</feature>
<dbReference type="InterPro" id="IPR011049">
    <property type="entry name" value="Serralysin-like_metalloprot_C"/>
</dbReference>
<dbReference type="SUPFAM" id="SSF49313">
    <property type="entry name" value="Cadherin-like"/>
    <property type="match status" value="1"/>
</dbReference>
<dbReference type="SUPFAM" id="SSF141072">
    <property type="entry name" value="CalX-like"/>
    <property type="match status" value="1"/>
</dbReference>
<reference evidence="2 3" key="1">
    <citation type="submission" date="2014-03" db="EMBL/GenBank/DDBJ databases">
        <title>The draft genome sequence of Marivita geojedonensis KCTC 23882.</title>
        <authorList>
            <person name="Lai Q."/>
            <person name="Shao Z."/>
        </authorList>
    </citation>
    <scope>NUCLEOTIDE SEQUENCE [LARGE SCALE GENOMIC DNA]</scope>
    <source>
        <strain evidence="2 3">DPG-138</strain>
    </source>
</reference>
<gene>
    <name evidence="2" type="ORF">MGEO_03240</name>
</gene>
<dbReference type="Gene3D" id="2.60.40.2030">
    <property type="match status" value="1"/>
</dbReference>
<dbReference type="Pfam" id="PF00353">
    <property type="entry name" value="HemolysinCabind"/>
    <property type="match status" value="1"/>
</dbReference>
<evidence type="ECO:0000313" key="2">
    <source>
        <dbReference type="EMBL" id="OSQ52419.1"/>
    </source>
</evidence>
<sequence length="750" mass="76276">MVGNLSAQTADDELSIHPGATLALTGGNIVGDSFSIDGVEQATGISADEVFAQTQTLTVGGASTTAGVLADNGGPVETVALLADAANPALDQVSPVSGLTTDAQGFPRAVDLPGVGNDGAGFVDLGAVELQRLGNLTVELLPTSIAETGGVATGTVTRSGDTSTALTVYLTSSDLTEATVPGSVVIGVGNDSASFTVAAVNDGILDGSQSVTITATANAINGGSADLTVFENVPSNLPPTLTLSGTTASLPEDTALSNRLKVADLMIADDGLGTNLLSITGPDAGLFEIDGMSLFLRAGTALDHETNATLDLTVTVSDPTLGGAGNSVPLSVTITDVNEAPELSVSQIFSALPEGVSGPDRLKVASVTILDDGTGSNLLSLTGSDATVFELDAGALYLKPGIALDPVSTPQLDLVIELDDPTLGSGPEDSVALSFVVPDTDQGGGDTDDLLIGTQISDHLRGLGGNDTLVGLAGDDLLDGGPGDADVAVFRGPAGYYTIAITPEGVIVTDRRADGDGSDLLIGIETLRFGDDPAGAPDSGTTFDLDGYAGVLGLTEAQLEVITQFYVGLFNRAPDALGLFFWATQLANGLEEATIAQAFINSPEAIALYGAAPSSEEIVEAAFQNFFDREVDLAGKVFWTGLLELGVISVPEFFTLIDEGARAPTGSAVDVQTLQDQVDLGLYFAAINGLSDVPDATTALATYDLLDRITSLREAKDLIDGWATEAGEPDSDTFIIQLAGVIDNPFDGFA</sequence>
<dbReference type="EMBL" id="JFKC01000002">
    <property type="protein sequence ID" value="OSQ52419.1"/>
    <property type="molecule type" value="Genomic_DNA"/>
</dbReference>
<dbReference type="Pfam" id="PF13946">
    <property type="entry name" value="DUF4214"/>
    <property type="match status" value="1"/>
</dbReference>
<dbReference type="InterPro" id="IPR038081">
    <property type="entry name" value="CalX-like_sf"/>
</dbReference>
<dbReference type="InterPro" id="IPR002126">
    <property type="entry name" value="Cadherin-like_dom"/>
</dbReference>
<accession>A0A1X4NP23</accession>
<dbReference type="CDD" id="cd11304">
    <property type="entry name" value="Cadherin_repeat"/>
    <property type="match status" value="1"/>
</dbReference>
<dbReference type="Proteomes" id="UP000193926">
    <property type="component" value="Unassembled WGS sequence"/>
</dbReference>